<sequence length="135" mass="16076">MNDRPEQWDWPEPVQEMMSDEDFAMIVQEMAREPGYHEARARRIAAFEKLRQEILSRKSQPPEIEQPELPEPVQEMMSDEDFAMIVQEMVRTPGYEEGRARRLAAITELHEYLRNYQVFPADGLNFMRDDEDNEK</sequence>
<dbReference type="Proteomes" id="UP000439986">
    <property type="component" value="Unassembled WGS sequence"/>
</dbReference>
<comment type="caution">
    <text evidence="1">The sequence shown here is derived from an EMBL/GenBank/DDBJ whole genome shotgun (WGS) entry which is preliminary data.</text>
</comment>
<organism evidence="1 2">
    <name type="scientific">Duganella aquatilis</name>
    <dbReference type="NCBI Taxonomy" id="2666082"/>
    <lineage>
        <taxon>Bacteria</taxon>
        <taxon>Pseudomonadati</taxon>
        <taxon>Pseudomonadota</taxon>
        <taxon>Betaproteobacteria</taxon>
        <taxon>Burkholderiales</taxon>
        <taxon>Oxalobacteraceae</taxon>
        <taxon>Telluria group</taxon>
        <taxon>Duganella</taxon>
    </lineage>
</organism>
<dbReference type="AlphaFoldDB" id="A0A844DCE4"/>
<accession>A0A844DCE4</accession>
<gene>
    <name evidence="1" type="ORF">GJ698_14115</name>
</gene>
<name>A0A844DCE4_9BURK</name>
<protein>
    <submittedName>
        <fullName evidence="1">Uncharacterized protein</fullName>
    </submittedName>
</protein>
<reference evidence="1 2" key="1">
    <citation type="submission" date="2019-11" db="EMBL/GenBank/DDBJ databases">
        <title>Novel species isolated from a subtropical stream in China.</title>
        <authorList>
            <person name="Lu H."/>
        </authorList>
    </citation>
    <scope>NUCLEOTIDE SEQUENCE [LARGE SCALE GENOMIC DNA]</scope>
    <source>
        <strain evidence="1 2">FT26W</strain>
    </source>
</reference>
<dbReference type="EMBL" id="WKJL01000009">
    <property type="protein sequence ID" value="MRW85219.1"/>
    <property type="molecule type" value="Genomic_DNA"/>
</dbReference>
<evidence type="ECO:0000313" key="1">
    <source>
        <dbReference type="EMBL" id="MRW85219.1"/>
    </source>
</evidence>
<proteinExistence type="predicted"/>
<evidence type="ECO:0000313" key="2">
    <source>
        <dbReference type="Proteomes" id="UP000439986"/>
    </source>
</evidence>
<dbReference type="RefSeq" id="WP_154358258.1">
    <property type="nucleotide sequence ID" value="NZ_WKJL01000009.1"/>
</dbReference>
<keyword evidence="2" id="KW-1185">Reference proteome</keyword>